<dbReference type="RefSeq" id="WP_182014392.1">
    <property type="nucleotide sequence ID" value="NZ_CP055904.1"/>
</dbReference>
<gene>
    <name evidence="1" type="ORF">HV331_12895</name>
</gene>
<evidence type="ECO:0000313" key="1">
    <source>
        <dbReference type="EMBL" id="QMR40324.1"/>
    </source>
</evidence>
<reference evidence="2" key="1">
    <citation type="submission" date="2020-06" db="EMBL/GenBank/DDBJ databases">
        <title>REHAB project genomes.</title>
        <authorList>
            <person name="Shaw L.P."/>
        </authorList>
    </citation>
    <scope>NUCLEOTIDE SEQUENCE [LARGE SCALE GENOMIC DNA]</scope>
    <source>
        <strain evidence="2">RHBSTW-00938</strain>
    </source>
</reference>
<organism evidence="1 2">
    <name type="scientific">Klebsiella aerogenes</name>
    <name type="common">Enterobacter aerogenes</name>
    <dbReference type="NCBI Taxonomy" id="548"/>
    <lineage>
        <taxon>Bacteria</taxon>
        <taxon>Pseudomonadati</taxon>
        <taxon>Pseudomonadota</taxon>
        <taxon>Gammaproteobacteria</taxon>
        <taxon>Enterobacterales</taxon>
        <taxon>Enterobacteriaceae</taxon>
        <taxon>Klebsiella/Raoultella group</taxon>
        <taxon>Klebsiella</taxon>
    </lineage>
</organism>
<dbReference type="Proteomes" id="UP000514462">
    <property type="component" value="Chromosome"/>
</dbReference>
<dbReference type="EMBL" id="CP055904">
    <property type="protein sequence ID" value="QMR40324.1"/>
    <property type="molecule type" value="Genomic_DNA"/>
</dbReference>
<sequence>MITFKDIKNKKSQIKDEKAKSREAIKESINEFLKIYVDSLQLPAETFKFKDGRDHPYVFVVNKVGFQTINLTLDDLEVDTINGASFVLNTVVDDEPPFPRPVQTYISAYFVDGNLEYSMKTDNINNTVFFPVKNESDLRTFCELVKKSIIEKIESEQIGKKSAKDESINLWD</sequence>
<name>A0AAP9U5D1_KLEAE</name>
<protein>
    <submittedName>
        <fullName evidence="1">Uncharacterized protein</fullName>
    </submittedName>
</protein>
<proteinExistence type="predicted"/>
<accession>A0AAP9U5D1</accession>
<dbReference type="AlphaFoldDB" id="A0AAP9U5D1"/>
<evidence type="ECO:0000313" key="2">
    <source>
        <dbReference type="Proteomes" id="UP000514462"/>
    </source>
</evidence>